<feature type="region of interest" description="Disordered" evidence="1">
    <location>
        <begin position="85"/>
        <end position="116"/>
    </location>
</feature>
<protein>
    <submittedName>
        <fullName evidence="2">Uncharacterized protein</fullName>
    </submittedName>
</protein>
<dbReference type="EMBL" id="JBFOLJ010000011">
    <property type="protein sequence ID" value="KAL2493693.1"/>
    <property type="molecule type" value="Genomic_DNA"/>
</dbReference>
<reference evidence="3" key="1">
    <citation type="submission" date="2024-07" db="EMBL/GenBank/DDBJ databases">
        <title>Two chromosome-level genome assemblies of Korean endemic species Abeliophyllum distichum and Forsythia ovata (Oleaceae).</title>
        <authorList>
            <person name="Jang H."/>
        </authorList>
    </citation>
    <scope>NUCLEOTIDE SEQUENCE [LARGE SCALE GENOMIC DNA]</scope>
</reference>
<sequence>MEWIKHTNTSSDHIYHSLRHCGFMHTDGEEIQTSSHVDGDKLGGIEHTQAQDDVLKGDQIHVEEKEMHRLMEIGTLGEWTKTSSHVDDENICGNEQTQAQDDVLDEGYKKRNLGHA</sequence>
<organism evidence="2 3">
    <name type="scientific">Forsythia ovata</name>
    <dbReference type="NCBI Taxonomy" id="205694"/>
    <lineage>
        <taxon>Eukaryota</taxon>
        <taxon>Viridiplantae</taxon>
        <taxon>Streptophyta</taxon>
        <taxon>Embryophyta</taxon>
        <taxon>Tracheophyta</taxon>
        <taxon>Spermatophyta</taxon>
        <taxon>Magnoliopsida</taxon>
        <taxon>eudicotyledons</taxon>
        <taxon>Gunneridae</taxon>
        <taxon>Pentapetalae</taxon>
        <taxon>asterids</taxon>
        <taxon>lamiids</taxon>
        <taxon>Lamiales</taxon>
        <taxon>Oleaceae</taxon>
        <taxon>Forsythieae</taxon>
        <taxon>Forsythia</taxon>
    </lineage>
</organism>
<dbReference type="Proteomes" id="UP001604277">
    <property type="component" value="Unassembled WGS sequence"/>
</dbReference>
<keyword evidence="3" id="KW-1185">Reference proteome</keyword>
<evidence type="ECO:0000313" key="3">
    <source>
        <dbReference type="Proteomes" id="UP001604277"/>
    </source>
</evidence>
<proteinExistence type="predicted"/>
<dbReference type="AlphaFoldDB" id="A0ABD1RZL0"/>
<evidence type="ECO:0000256" key="1">
    <source>
        <dbReference type="SAM" id="MobiDB-lite"/>
    </source>
</evidence>
<comment type="caution">
    <text evidence="2">The sequence shown here is derived from an EMBL/GenBank/DDBJ whole genome shotgun (WGS) entry which is preliminary data.</text>
</comment>
<name>A0ABD1RZL0_9LAMI</name>
<gene>
    <name evidence="2" type="ORF">Fot_37450</name>
</gene>
<accession>A0ABD1RZL0</accession>
<evidence type="ECO:0000313" key="2">
    <source>
        <dbReference type="EMBL" id="KAL2493693.1"/>
    </source>
</evidence>